<dbReference type="Gene3D" id="3.10.350.10">
    <property type="entry name" value="LysM domain"/>
    <property type="match status" value="2"/>
</dbReference>
<dbReference type="OMA" id="DEPANTY"/>
<dbReference type="OrthoDB" id="5985073at2759"/>
<dbReference type="RefSeq" id="XP_018186343.1">
    <property type="nucleotide sequence ID" value="XM_018334437.1"/>
</dbReference>
<proteinExistence type="predicted"/>
<keyword evidence="6" id="KW-1185">Reference proteome</keyword>
<dbReference type="PANTHER" id="PTHR34997">
    <property type="entry name" value="AM15"/>
    <property type="match status" value="1"/>
</dbReference>
<dbReference type="EMBL" id="KV407462">
    <property type="protein sequence ID" value="KZF20788.1"/>
    <property type="molecule type" value="Genomic_DNA"/>
</dbReference>
<sequence>MNPKLPKALAHILLPWAVLLFFPTQGHDTSFDANLWPGASESCIAALNAPLACHPLLPNLYGGFYNRLSLRTLQGICTDQCFASLQEHQQNVSLSCGSTKYYDEPANTYYPAAIFDIQSLHAFNQTCLRSNGEFCETYFQNNTNQNLCNDCYLQSLQFQLNYALHGQDEDLASSFGSLTSQCSSTKFPTTSPTPIGSSISAAVPKPTCTGFIYQLQPSDTMYSVSEAQRVSTDTLLNRNALANDESSFPTEGSLCIEDQCDVHVVRVGETCRSITHNAGISRAQLLSWNANIHPKCTNIKMLVNQTLCISNPYGNYTIEPNRERHSHKTRTRKFQPPPISPVPFREIPYSEFLKYIPTPTMTFEAQGEGSRCSGVGYGWLLAKQNGTCDHLLADSGLSFEHFYELNPSVGNDCSGVVAGTRYCITYLNNGPSTMPADLYGTASATTNFLLPTVNNSQTILNSTYQPITLNGRHAHHNRHHSRHRRTI</sequence>
<dbReference type="PANTHER" id="PTHR34997:SF1">
    <property type="entry name" value="PEPTIDOGLYCAN-BINDING LYSIN DOMAIN"/>
    <property type="match status" value="1"/>
</dbReference>
<feature type="signal peptide" evidence="3">
    <location>
        <begin position="1"/>
        <end position="26"/>
    </location>
</feature>
<dbReference type="CDD" id="cd00118">
    <property type="entry name" value="LysM"/>
    <property type="match status" value="1"/>
</dbReference>
<evidence type="ECO:0000313" key="5">
    <source>
        <dbReference type="EMBL" id="KZF20788.1"/>
    </source>
</evidence>
<dbReference type="Proteomes" id="UP000076632">
    <property type="component" value="Unassembled WGS sequence"/>
</dbReference>
<evidence type="ECO:0000259" key="4">
    <source>
        <dbReference type="PROSITE" id="PS51782"/>
    </source>
</evidence>
<evidence type="ECO:0000256" key="3">
    <source>
        <dbReference type="SAM" id="SignalP"/>
    </source>
</evidence>
<dbReference type="InterPro" id="IPR036779">
    <property type="entry name" value="LysM_dom_sf"/>
</dbReference>
<dbReference type="InterPro" id="IPR052210">
    <property type="entry name" value="LysM1-like"/>
</dbReference>
<reference evidence="5 6" key="1">
    <citation type="journal article" date="2016" name="Fungal Biol.">
        <title>The genome of Xylona heveae provides a window into fungal endophytism.</title>
        <authorList>
            <person name="Gazis R."/>
            <person name="Kuo A."/>
            <person name="Riley R."/>
            <person name="LaButti K."/>
            <person name="Lipzen A."/>
            <person name="Lin J."/>
            <person name="Amirebrahimi M."/>
            <person name="Hesse C.N."/>
            <person name="Spatafora J.W."/>
            <person name="Henrissat B."/>
            <person name="Hainaut M."/>
            <person name="Grigoriev I.V."/>
            <person name="Hibbett D.S."/>
        </authorList>
    </citation>
    <scope>NUCLEOTIDE SEQUENCE [LARGE SCALE GENOMIC DNA]</scope>
    <source>
        <strain evidence="5 6">TC161</strain>
    </source>
</reference>
<protein>
    <submittedName>
        <fullName evidence="5">Carbohydrate-binding module family 50 protein</fullName>
    </submittedName>
</protein>
<dbReference type="PROSITE" id="PS51782">
    <property type="entry name" value="LYSM"/>
    <property type="match status" value="1"/>
</dbReference>
<evidence type="ECO:0000256" key="2">
    <source>
        <dbReference type="ARBA" id="ARBA00023026"/>
    </source>
</evidence>
<dbReference type="SUPFAM" id="SSF54106">
    <property type="entry name" value="LysM domain"/>
    <property type="match status" value="1"/>
</dbReference>
<name>A0A165FBH9_XYLHT</name>
<dbReference type="GO" id="GO:0008061">
    <property type="term" value="F:chitin binding"/>
    <property type="evidence" value="ECO:0007669"/>
    <property type="project" value="UniProtKB-KW"/>
</dbReference>
<keyword evidence="3" id="KW-0732">Signal</keyword>
<feature type="chain" id="PRO_5007857708" evidence="3">
    <location>
        <begin position="27"/>
        <end position="487"/>
    </location>
</feature>
<dbReference type="STRING" id="1328760.A0A165FBH9"/>
<dbReference type="Pfam" id="PF01476">
    <property type="entry name" value="LysM"/>
    <property type="match status" value="2"/>
</dbReference>
<accession>A0A165FBH9</accession>
<dbReference type="GeneID" id="28899574"/>
<gene>
    <name evidence="5" type="ORF">L228DRAFT_262685</name>
</gene>
<keyword evidence="1" id="KW-0147">Chitin-binding</keyword>
<keyword evidence="2" id="KW-0843">Virulence</keyword>
<dbReference type="InterPro" id="IPR018392">
    <property type="entry name" value="LysM"/>
</dbReference>
<evidence type="ECO:0000256" key="1">
    <source>
        <dbReference type="ARBA" id="ARBA00022669"/>
    </source>
</evidence>
<feature type="domain" description="LysM" evidence="4">
    <location>
        <begin position="261"/>
        <end position="309"/>
    </location>
</feature>
<dbReference type="InParanoid" id="A0A165FBH9"/>
<organism evidence="5 6">
    <name type="scientific">Xylona heveae (strain CBS 132557 / TC161)</name>
    <dbReference type="NCBI Taxonomy" id="1328760"/>
    <lineage>
        <taxon>Eukaryota</taxon>
        <taxon>Fungi</taxon>
        <taxon>Dikarya</taxon>
        <taxon>Ascomycota</taxon>
        <taxon>Pezizomycotina</taxon>
        <taxon>Xylonomycetes</taxon>
        <taxon>Xylonales</taxon>
        <taxon>Xylonaceae</taxon>
        <taxon>Xylona</taxon>
    </lineage>
</organism>
<dbReference type="AlphaFoldDB" id="A0A165FBH9"/>
<evidence type="ECO:0000313" key="6">
    <source>
        <dbReference type="Proteomes" id="UP000076632"/>
    </source>
</evidence>
<dbReference type="SMART" id="SM00257">
    <property type="entry name" value="LysM"/>
    <property type="match status" value="1"/>
</dbReference>